<dbReference type="SMR" id="A0A0B8ZL06"/>
<evidence type="ECO:0000259" key="4">
    <source>
        <dbReference type="Pfam" id="PF03328"/>
    </source>
</evidence>
<dbReference type="InterPro" id="IPR015813">
    <property type="entry name" value="Pyrv/PenolPyrv_kinase-like_dom"/>
</dbReference>
<dbReference type="SUPFAM" id="SSF51621">
    <property type="entry name" value="Phosphoenolpyruvate/pyruvate domain"/>
    <property type="match status" value="1"/>
</dbReference>
<dbReference type="STRING" id="48936.NJ75_03607"/>
<accession>A0A0B8ZL06</accession>
<keyword evidence="6" id="KW-1185">Reference proteome</keyword>
<dbReference type="Proteomes" id="UP000031338">
    <property type="component" value="Unassembled WGS sequence"/>
</dbReference>
<dbReference type="InterPro" id="IPR040442">
    <property type="entry name" value="Pyrv_kinase-like_dom_sf"/>
</dbReference>
<dbReference type="RefSeq" id="WP_010891051.1">
    <property type="nucleotide sequence ID" value="NZ_JRVC01000021.1"/>
</dbReference>
<dbReference type="InterPro" id="IPR005000">
    <property type="entry name" value="Aldolase/citrate-lyase_domain"/>
</dbReference>
<feature type="domain" description="HpcH/HpaI aldolase/citrate lyase" evidence="4">
    <location>
        <begin position="18"/>
        <end position="242"/>
    </location>
</feature>
<dbReference type="AlphaFoldDB" id="A0A0B8ZL06"/>
<dbReference type="GO" id="GO:0005737">
    <property type="term" value="C:cytoplasm"/>
    <property type="evidence" value="ECO:0007669"/>
    <property type="project" value="TreeGrafter"/>
</dbReference>
<dbReference type="Gene3D" id="3.20.20.60">
    <property type="entry name" value="Phosphoenolpyruvate-binding domains"/>
    <property type="match status" value="1"/>
</dbReference>
<reference evidence="5 6" key="1">
    <citation type="submission" date="2014-10" db="EMBL/GenBank/DDBJ databases">
        <title>Draft genome sequence of Novosphingobium subterraneum DSM 12447.</title>
        <authorList>
            <person name="Gan H.M."/>
            <person name="Gan H.Y."/>
            <person name="Savka M.A."/>
        </authorList>
    </citation>
    <scope>NUCLEOTIDE SEQUENCE [LARGE SCALE GENOMIC DNA]</scope>
    <source>
        <strain evidence="5 6">DSM 12447</strain>
    </source>
</reference>
<proteinExistence type="inferred from homology"/>
<dbReference type="GO" id="GO:0046872">
    <property type="term" value="F:metal ion binding"/>
    <property type="evidence" value="ECO:0007669"/>
    <property type="project" value="UniProtKB-KW"/>
</dbReference>
<gene>
    <name evidence="5" type="ORF">NJ75_03607</name>
</gene>
<dbReference type="EC" id="4.1.2.-" evidence="5"/>
<dbReference type="Pfam" id="PF03328">
    <property type="entry name" value="HpcH_HpaI"/>
    <property type="match status" value="1"/>
</dbReference>
<keyword evidence="3 5" id="KW-0456">Lyase</keyword>
<evidence type="ECO:0000256" key="2">
    <source>
        <dbReference type="ARBA" id="ARBA00022723"/>
    </source>
</evidence>
<sequence length="262" mass="27341">MQTPVNSFKAALREGPVQLGFWLALAHPDIAEICAGQGYDWLLIDGEHGPQTLPGIVAQLRAVEATPPCSAIVRVPGHDSVTIKQVLDLGAQTLMVPMVETAEQAKAIVTASRYPPAGERGLGGARASRWGGYPAYVAEANAQVCIIAQIETATAVDNIEAIAAVDGIDALFLGPADLAATEGLLGASSFDALFKLTGEALARIVATGKPAGILSRDERLVQQFLDGGARFIANGIDSFTFAKGAGDGLRRWRERIAAQGGV</sequence>
<evidence type="ECO:0000313" key="6">
    <source>
        <dbReference type="Proteomes" id="UP000031338"/>
    </source>
</evidence>
<dbReference type="InterPro" id="IPR050251">
    <property type="entry name" value="HpcH-HpaI_aldolase"/>
</dbReference>
<keyword evidence="2" id="KW-0479">Metal-binding</keyword>
<evidence type="ECO:0000256" key="3">
    <source>
        <dbReference type="ARBA" id="ARBA00023239"/>
    </source>
</evidence>
<evidence type="ECO:0000313" key="5">
    <source>
        <dbReference type="EMBL" id="KHS43788.1"/>
    </source>
</evidence>
<name>A0A0B8ZL06_9SPHN</name>
<evidence type="ECO:0000256" key="1">
    <source>
        <dbReference type="ARBA" id="ARBA00005568"/>
    </source>
</evidence>
<protein>
    <submittedName>
        <fullName evidence="5">2,4-dihydroxyhept-2-ene-1,7-dioic acid aldolase</fullName>
        <ecNumber evidence="5">4.1.2.-</ecNumber>
    </submittedName>
</protein>
<dbReference type="EMBL" id="JRVC01000021">
    <property type="protein sequence ID" value="KHS43788.1"/>
    <property type="molecule type" value="Genomic_DNA"/>
</dbReference>
<dbReference type="GO" id="GO:0016832">
    <property type="term" value="F:aldehyde-lyase activity"/>
    <property type="evidence" value="ECO:0007669"/>
    <property type="project" value="TreeGrafter"/>
</dbReference>
<comment type="similarity">
    <text evidence="1">Belongs to the HpcH/HpaI aldolase family.</text>
</comment>
<organism evidence="5 6">
    <name type="scientific">Novosphingobium subterraneum</name>
    <dbReference type="NCBI Taxonomy" id="48936"/>
    <lineage>
        <taxon>Bacteria</taxon>
        <taxon>Pseudomonadati</taxon>
        <taxon>Pseudomonadota</taxon>
        <taxon>Alphaproteobacteria</taxon>
        <taxon>Sphingomonadales</taxon>
        <taxon>Sphingomonadaceae</taxon>
        <taxon>Novosphingobium</taxon>
    </lineage>
</organism>
<dbReference type="PANTHER" id="PTHR30502">
    <property type="entry name" value="2-KETO-3-DEOXY-L-RHAMNONATE ALDOLASE"/>
    <property type="match status" value="1"/>
</dbReference>
<dbReference type="PANTHER" id="PTHR30502:SF0">
    <property type="entry name" value="PHOSPHOENOLPYRUVATE CARBOXYLASE FAMILY PROTEIN"/>
    <property type="match status" value="1"/>
</dbReference>
<dbReference type="PATRIC" id="fig|48936.3.peg.3640"/>
<comment type="caution">
    <text evidence="5">The sequence shown here is derived from an EMBL/GenBank/DDBJ whole genome shotgun (WGS) entry which is preliminary data.</text>
</comment>